<keyword evidence="4" id="KW-1185">Reference proteome</keyword>
<protein>
    <submittedName>
        <fullName evidence="2 3">Uncharacterized protein</fullName>
    </submittedName>
</protein>
<feature type="compositionally biased region" description="Low complexity" evidence="1">
    <location>
        <begin position="597"/>
        <end position="612"/>
    </location>
</feature>
<evidence type="ECO:0000313" key="4">
    <source>
        <dbReference type="Proteomes" id="UP000005240"/>
    </source>
</evidence>
<feature type="region of interest" description="Disordered" evidence="1">
    <location>
        <begin position="596"/>
        <end position="659"/>
    </location>
</feature>
<proteinExistence type="predicted"/>
<evidence type="ECO:0000313" key="3">
    <source>
        <dbReference type="EnsemblFungi" id="PTTG_26373-t43_1-p1"/>
    </source>
</evidence>
<dbReference type="STRING" id="630390.A0A180GVI1"/>
<evidence type="ECO:0000256" key="1">
    <source>
        <dbReference type="SAM" id="MobiDB-lite"/>
    </source>
</evidence>
<reference evidence="3 4" key="3">
    <citation type="journal article" date="2017" name="G3 (Bethesda)">
        <title>Comparative analysis highlights variable genome content of wheat rusts and divergence of the mating loci.</title>
        <authorList>
            <person name="Cuomo C.A."/>
            <person name="Bakkeren G."/>
            <person name="Khalil H.B."/>
            <person name="Panwar V."/>
            <person name="Joly D."/>
            <person name="Linning R."/>
            <person name="Sakthikumar S."/>
            <person name="Song X."/>
            <person name="Adiconis X."/>
            <person name="Fan L."/>
            <person name="Goldberg J.M."/>
            <person name="Levin J.Z."/>
            <person name="Young S."/>
            <person name="Zeng Q."/>
            <person name="Anikster Y."/>
            <person name="Bruce M."/>
            <person name="Wang M."/>
            <person name="Yin C."/>
            <person name="McCallum B."/>
            <person name="Szabo L.J."/>
            <person name="Hulbert S."/>
            <person name="Chen X."/>
            <person name="Fellers J.P."/>
        </authorList>
    </citation>
    <scope>NUCLEOTIDE SEQUENCE</scope>
    <source>
        <strain evidence="4">Isolate 1-1 / race 1 (BBBD)</strain>
        <strain evidence="3">isolate 1-1 / race 1 (BBBD)</strain>
    </source>
</reference>
<dbReference type="EMBL" id="ADAS02000020">
    <property type="protein sequence ID" value="OAV96379.1"/>
    <property type="molecule type" value="Genomic_DNA"/>
</dbReference>
<feature type="compositionally biased region" description="Basic and acidic residues" evidence="1">
    <location>
        <begin position="613"/>
        <end position="627"/>
    </location>
</feature>
<sequence length="659" mass="73750">MACSIVDFSKAQQRGFVAAYMNVFGKSDPKEAMQKLKGCREHFCQSVTRVKQNCAVINPDEQSLFESKCLALLQPCEENGPTHDDKIDEMRGRFPKIKAWLDWWTMADVESMLFPSRRKMLEDSPNGDDGLPSLTNAQESMHWVYYMFSAGKKSFLAGFSELYAFFKALERDHSLWMRGILIQYGVKPIDQKDVAHSIRWIKPTKRQRAAINDGRPPDTTEALLDCPNKQAKLGRPPNSQNINRALHTTFIPLWLQTPSSKKTDLFHTLVSHFTSRTTNELIEHSRLKTVLTRGSNQLFEAARNLHPNSFVPGDFASCDFFMEILLDPKTNSSKVLQGLFAVQETHVFSCPRNTHNKTIKHPSGDRRLVALKVAKSMFDNNLISYSKAGSLIAQWASSGLAGTSGLQCQSCNSNRSRNSCRSQTSVPEDLPSSFLEEVLIILFPDSKPLPHLYFQIYLTSIVDQDEQAEFMGQMEWPNVQGVTGVWLHDNQINGGYAQMVNPVPGSISGAHPHTSWLLYSRQWTEDKAGFVNESVERIRHNNPKITSGVPFSHMNNLLNIHDSGYVTADTSRPPKINTNLAVKNVVKNTSKIQYIGDNISDDSSSSYNSSKDLSNKSTEESGDKSGEESTDAESSHNASHSDDHGAPPSPPSQPFKICL</sequence>
<accession>A0A180GVI1</accession>
<name>A0A180GVI1_PUCT1</name>
<reference evidence="3" key="4">
    <citation type="submission" date="2025-05" db="UniProtKB">
        <authorList>
            <consortium name="EnsemblFungi"/>
        </authorList>
    </citation>
    <scope>IDENTIFICATION</scope>
    <source>
        <strain evidence="3">isolate 1-1 / race 1 (BBBD)</strain>
    </source>
</reference>
<dbReference type="EnsemblFungi" id="PTTG_26373-t43_1">
    <property type="protein sequence ID" value="PTTG_26373-t43_1-p1"/>
    <property type="gene ID" value="PTTG_26373"/>
</dbReference>
<reference evidence="2" key="1">
    <citation type="submission" date="2009-11" db="EMBL/GenBank/DDBJ databases">
        <authorList>
            <consortium name="The Broad Institute Genome Sequencing Platform"/>
            <person name="Ward D."/>
            <person name="Feldgarden M."/>
            <person name="Earl A."/>
            <person name="Young S.K."/>
            <person name="Zeng Q."/>
            <person name="Koehrsen M."/>
            <person name="Alvarado L."/>
            <person name="Berlin A."/>
            <person name="Bochicchio J."/>
            <person name="Borenstein D."/>
            <person name="Chapman S.B."/>
            <person name="Chen Z."/>
            <person name="Engels R."/>
            <person name="Freedman E."/>
            <person name="Gellesch M."/>
            <person name="Goldberg J."/>
            <person name="Griggs A."/>
            <person name="Gujja S."/>
            <person name="Heilman E."/>
            <person name="Heiman D."/>
            <person name="Hepburn T."/>
            <person name="Howarth C."/>
            <person name="Jen D."/>
            <person name="Larson L."/>
            <person name="Lewis B."/>
            <person name="Mehta T."/>
            <person name="Park D."/>
            <person name="Pearson M."/>
            <person name="Roberts A."/>
            <person name="Saif S."/>
            <person name="Shea T."/>
            <person name="Shenoy N."/>
            <person name="Sisk P."/>
            <person name="Stolte C."/>
            <person name="Sykes S."/>
            <person name="Thomson T."/>
            <person name="Walk T."/>
            <person name="White J."/>
            <person name="Yandava C."/>
            <person name="Izard J."/>
            <person name="Baranova O.V."/>
            <person name="Blanton J.M."/>
            <person name="Tanner A.C."/>
            <person name="Dewhirst F.E."/>
            <person name="Haas B."/>
            <person name="Nusbaum C."/>
            <person name="Birren B."/>
        </authorList>
    </citation>
    <scope>NUCLEOTIDE SEQUENCE [LARGE SCALE GENOMIC DNA]</scope>
    <source>
        <strain evidence="2">1-1 BBBD Race 1</strain>
    </source>
</reference>
<organism evidence="2">
    <name type="scientific">Puccinia triticina (isolate 1-1 / race 1 (BBBD))</name>
    <name type="common">Brown leaf rust fungus</name>
    <dbReference type="NCBI Taxonomy" id="630390"/>
    <lineage>
        <taxon>Eukaryota</taxon>
        <taxon>Fungi</taxon>
        <taxon>Dikarya</taxon>
        <taxon>Basidiomycota</taxon>
        <taxon>Pucciniomycotina</taxon>
        <taxon>Pucciniomycetes</taxon>
        <taxon>Pucciniales</taxon>
        <taxon>Pucciniaceae</taxon>
        <taxon>Puccinia</taxon>
    </lineage>
</organism>
<gene>
    <name evidence="2" type="ORF">PTTG_26373</name>
</gene>
<evidence type="ECO:0000313" key="2">
    <source>
        <dbReference type="EMBL" id="OAV96379.1"/>
    </source>
</evidence>
<dbReference type="Proteomes" id="UP000005240">
    <property type="component" value="Unassembled WGS sequence"/>
</dbReference>
<dbReference type="AlphaFoldDB" id="A0A180GVI1"/>
<dbReference type="VEuPathDB" id="FungiDB:PTTG_26373"/>
<reference evidence="2" key="2">
    <citation type="submission" date="2016-05" db="EMBL/GenBank/DDBJ databases">
        <title>Comparative analysis highlights variable genome content of wheat rusts and divergence of the mating loci.</title>
        <authorList>
            <person name="Cuomo C.A."/>
            <person name="Bakkeren G."/>
            <person name="Szabo L."/>
            <person name="Khalil H."/>
            <person name="Joly D."/>
            <person name="Goldberg J."/>
            <person name="Young S."/>
            <person name="Zeng Q."/>
            <person name="Fellers J."/>
        </authorList>
    </citation>
    <scope>NUCLEOTIDE SEQUENCE [LARGE SCALE GENOMIC DNA]</scope>
    <source>
        <strain evidence="2">1-1 BBBD Race 1</strain>
    </source>
</reference>